<name>A0A645A7T4_9ZZZZ</name>
<evidence type="ECO:0000313" key="2">
    <source>
        <dbReference type="EMBL" id="MPM45804.1"/>
    </source>
</evidence>
<gene>
    <name evidence="2" type="ORF">SDC9_92496</name>
</gene>
<feature type="compositionally biased region" description="Basic and acidic residues" evidence="1">
    <location>
        <begin position="365"/>
        <end position="380"/>
    </location>
</feature>
<sequence length="391" mass="41306">MGRDHFLRIAAGHGLTLRDGKVVVGAVQAIARQRGDVLVGRAHVSRSPCLHHGAGRIVRQLVAGVERNVVGLAVHAVDDQIAPVVQFVGQPLRGHAAEDGSAIVPRLEHRQFARLAAHGPLHGADDVAALAQGAQGLFRIVVDGPRAGLGLVGQAQALQTLQPADQQQTLALQSGFVEPFDMHHAIVAGLALQGAIQARPPLLIHLAPQGLLDLQLGAWPQPFGRQFGGAMAEPIGDVVARDDEVFAGVVAPAHDDVRVRVVGVPVIDGHPIEARAKVGLHATHEVPGIGAQVFQLRAIFGRKDKAEVMPVVGAAFLERIEVGGIGLRPVGLARLAIAAHTIALDIAQVLGKRLRAGSVLIEQQRLDGHTPRHGRELRPREARRRVAASQA</sequence>
<reference evidence="2" key="1">
    <citation type="submission" date="2019-08" db="EMBL/GenBank/DDBJ databases">
        <authorList>
            <person name="Kucharzyk K."/>
            <person name="Murdoch R.W."/>
            <person name="Higgins S."/>
            <person name="Loffler F."/>
        </authorList>
    </citation>
    <scope>NUCLEOTIDE SEQUENCE</scope>
</reference>
<proteinExistence type="predicted"/>
<evidence type="ECO:0000256" key="1">
    <source>
        <dbReference type="SAM" id="MobiDB-lite"/>
    </source>
</evidence>
<protein>
    <submittedName>
        <fullName evidence="2">Uncharacterized protein</fullName>
    </submittedName>
</protein>
<accession>A0A645A7T4</accession>
<comment type="caution">
    <text evidence="2">The sequence shown here is derived from an EMBL/GenBank/DDBJ whole genome shotgun (WGS) entry which is preliminary data.</text>
</comment>
<dbReference type="EMBL" id="VSSQ01011021">
    <property type="protein sequence ID" value="MPM45804.1"/>
    <property type="molecule type" value="Genomic_DNA"/>
</dbReference>
<feature type="compositionally biased region" description="Basic residues" evidence="1">
    <location>
        <begin position="381"/>
        <end position="391"/>
    </location>
</feature>
<dbReference type="AlphaFoldDB" id="A0A645A7T4"/>
<feature type="region of interest" description="Disordered" evidence="1">
    <location>
        <begin position="365"/>
        <end position="391"/>
    </location>
</feature>
<organism evidence="2">
    <name type="scientific">bioreactor metagenome</name>
    <dbReference type="NCBI Taxonomy" id="1076179"/>
    <lineage>
        <taxon>unclassified sequences</taxon>
        <taxon>metagenomes</taxon>
        <taxon>ecological metagenomes</taxon>
    </lineage>
</organism>